<keyword evidence="1" id="KW-0472">Membrane</keyword>
<evidence type="ECO:0000313" key="2">
    <source>
        <dbReference type="EMBL" id="TWG39832.1"/>
    </source>
</evidence>
<keyword evidence="1" id="KW-1133">Transmembrane helix</keyword>
<reference evidence="2 3" key="1">
    <citation type="journal article" date="2015" name="Stand. Genomic Sci.">
        <title>Genomic Encyclopedia of Bacterial and Archaeal Type Strains, Phase III: the genomes of soil and plant-associated and newly described type strains.</title>
        <authorList>
            <person name="Whitman W.B."/>
            <person name="Woyke T."/>
            <person name="Klenk H.P."/>
            <person name="Zhou Y."/>
            <person name="Lilburn T.G."/>
            <person name="Beck B.J."/>
            <person name="De Vos P."/>
            <person name="Vandamme P."/>
            <person name="Eisen J.A."/>
            <person name="Garrity G."/>
            <person name="Hugenholtz P."/>
            <person name="Kyrpides N.C."/>
        </authorList>
    </citation>
    <scope>NUCLEOTIDE SEQUENCE [LARGE SCALE GENOMIC DNA]</scope>
    <source>
        <strain evidence="2 3">DSM 64</strain>
    </source>
</reference>
<name>A0A561XUQ4_ACIDE</name>
<feature type="transmembrane region" description="Helical" evidence="1">
    <location>
        <begin position="46"/>
        <end position="67"/>
    </location>
</feature>
<comment type="caution">
    <text evidence="2">The sequence shown here is derived from an EMBL/GenBank/DDBJ whole genome shotgun (WGS) entry which is preliminary data.</text>
</comment>
<feature type="transmembrane region" description="Helical" evidence="1">
    <location>
        <begin position="76"/>
        <end position="96"/>
    </location>
</feature>
<dbReference type="EMBL" id="VJWE01000011">
    <property type="protein sequence ID" value="TWG39832.1"/>
    <property type="molecule type" value="Genomic_DNA"/>
</dbReference>
<protein>
    <recommendedName>
        <fullName evidence="4">Pilus assembly protein</fullName>
    </recommendedName>
</protein>
<dbReference type="Proteomes" id="UP000321485">
    <property type="component" value="Unassembled WGS sequence"/>
</dbReference>
<proteinExistence type="predicted"/>
<dbReference type="GeneID" id="51110772"/>
<dbReference type="RefSeq" id="WP_146870575.1">
    <property type="nucleotide sequence ID" value="NZ_VJWE01000011.1"/>
</dbReference>
<sequence length="252" mass="27980">MHHWKRRLRASGIHLGTSLCIALLAALLVFGLWYPYPYREISGGRALFLLMTAVDVVMGPLITLVIFNQAKRRKELIMDFTVVALLQLVALGYGLWTVFAARPVHLVFEYTRMTVVHAVDVDPSLLVQAPVALRSLPLRGPTPIALRPFKDASEQFDATMAAIGGVPLAARSDLWQAYEDSRANILHEARPASELLVRFASQAASINMALQDAGRPIHQLRYLPLVSRDKVWTVLLDATTAQPLAFMPIDSF</sequence>
<evidence type="ECO:0008006" key="4">
    <source>
        <dbReference type="Google" id="ProtNLM"/>
    </source>
</evidence>
<organism evidence="2 3">
    <name type="scientific">Acidovorax delafieldii</name>
    <name type="common">Pseudomonas delafieldii</name>
    <dbReference type="NCBI Taxonomy" id="47920"/>
    <lineage>
        <taxon>Bacteria</taxon>
        <taxon>Pseudomonadati</taxon>
        <taxon>Pseudomonadota</taxon>
        <taxon>Betaproteobacteria</taxon>
        <taxon>Burkholderiales</taxon>
        <taxon>Comamonadaceae</taxon>
        <taxon>Acidovorax</taxon>
    </lineage>
</organism>
<evidence type="ECO:0000256" key="1">
    <source>
        <dbReference type="SAM" id="Phobius"/>
    </source>
</evidence>
<feature type="transmembrane region" description="Helical" evidence="1">
    <location>
        <begin position="12"/>
        <end position="34"/>
    </location>
</feature>
<dbReference type="AlphaFoldDB" id="A0A561XUQ4"/>
<gene>
    <name evidence="2" type="ORF">ATF69_1704</name>
</gene>
<dbReference type="NCBIfam" id="NF041437">
    <property type="entry name" value="TfpZ"/>
    <property type="match status" value="1"/>
</dbReference>
<dbReference type="InterPro" id="IPR047814">
    <property type="entry name" value="TfpX/TfpZ-like"/>
</dbReference>
<accession>A0A561XUQ4</accession>
<keyword evidence="1" id="KW-0812">Transmembrane</keyword>
<evidence type="ECO:0000313" key="3">
    <source>
        <dbReference type="Proteomes" id="UP000321485"/>
    </source>
</evidence>